<feature type="transmembrane region" description="Helical" evidence="1">
    <location>
        <begin position="79"/>
        <end position="98"/>
    </location>
</feature>
<proteinExistence type="predicted"/>
<feature type="transmembrane region" description="Helical" evidence="1">
    <location>
        <begin position="126"/>
        <end position="145"/>
    </location>
</feature>
<feature type="transmembrane region" description="Helical" evidence="1">
    <location>
        <begin position="151"/>
        <end position="173"/>
    </location>
</feature>
<evidence type="ECO:0000256" key="1">
    <source>
        <dbReference type="SAM" id="Phobius"/>
    </source>
</evidence>
<gene>
    <name evidence="2" type="ORF">B9H00_13005</name>
</gene>
<dbReference type="KEGG" id="kma:B9H00_13005"/>
<dbReference type="EMBL" id="CP021358">
    <property type="protein sequence ID" value="ART63859.1"/>
    <property type="molecule type" value="Genomic_DNA"/>
</dbReference>
<dbReference type="RefSeq" id="WP_086901003.1">
    <property type="nucleotide sequence ID" value="NZ_CP021358.1"/>
</dbReference>
<organism evidence="2 3">
    <name type="scientific">Kushneria marisflavi</name>
    <dbReference type="NCBI Taxonomy" id="157779"/>
    <lineage>
        <taxon>Bacteria</taxon>
        <taxon>Pseudomonadati</taxon>
        <taxon>Pseudomonadota</taxon>
        <taxon>Gammaproteobacteria</taxon>
        <taxon>Oceanospirillales</taxon>
        <taxon>Halomonadaceae</taxon>
        <taxon>Kushneria</taxon>
    </lineage>
</organism>
<feature type="transmembrane region" description="Helical" evidence="1">
    <location>
        <begin position="55"/>
        <end position="73"/>
    </location>
</feature>
<evidence type="ECO:0008006" key="4">
    <source>
        <dbReference type="Google" id="ProtNLM"/>
    </source>
</evidence>
<evidence type="ECO:0000313" key="3">
    <source>
        <dbReference type="Proteomes" id="UP000194457"/>
    </source>
</evidence>
<dbReference type="Proteomes" id="UP000194457">
    <property type="component" value="Chromosome"/>
</dbReference>
<accession>A0A240US59</accession>
<feature type="transmembrane region" description="Helical" evidence="1">
    <location>
        <begin position="20"/>
        <end position="43"/>
    </location>
</feature>
<sequence length="184" mass="20621">MPAGRPGTRHWSSPLSMVLFPVALWVVLPLWGTRALLITFMVLASLQWLAGLHRLRWTAVLVILLALLLGGQAELGIRLYPVIINVSLALVFLGSLRATPLIERLARLSEPDLPPSGVRYTRRVTWMWGIFMTLNALVALTLALWAPLNVWQIYTGAISYLLAALLMAGEWLVRQRVRRKTVHA</sequence>
<keyword evidence="1" id="KW-1133">Transmembrane helix</keyword>
<dbReference type="AlphaFoldDB" id="A0A240US59"/>
<keyword evidence="3" id="KW-1185">Reference proteome</keyword>
<protein>
    <recommendedName>
        <fullName evidence="4">DNA gyrase subunit B</fullName>
    </recommendedName>
</protein>
<keyword evidence="1" id="KW-0812">Transmembrane</keyword>
<evidence type="ECO:0000313" key="2">
    <source>
        <dbReference type="EMBL" id="ART63859.1"/>
    </source>
</evidence>
<reference evidence="2 3" key="1">
    <citation type="submission" date="2017-05" db="EMBL/GenBank/DDBJ databases">
        <authorList>
            <person name="Song R."/>
            <person name="Chenine A.L."/>
            <person name="Ruprecht R.M."/>
        </authorList>
    </citation>
    <scope>NUCLEOTIDE SEQUENCE [LARGE SCALE GENOMIC DNA]</scope>
    <source>
        <strain evidence="2">SW32</strain>
    </source>
</reference>
<name>A0A240US59_9GAMM</name>
<keyword evidence="1" id="KW-0472">Membrane</keyword>
<dbReference type="OrthoDB" id="8537043at2"/>